<dbReference type="AlphaFoldDB" id="T1BI04"/>
<gene>
    <name evidence="1" type="ORF">B2A_00507</name>
</gene>
<reference evidence="1" key="1">
    <citation type="submission" date="2013-08" db="EMBL/GenBank/DDBJ databases">
        <authorList>
            <person name="Mendez C."/>
            <person name="Richter M."/>
            <person name="Ferrer M."/>
            <person name="Sanchez J."/>
        </authorList>
    </citation>
    <scope>NUCLEOTIDE SEQUENCE</scope>
</reference>
<organism evidence="1">
    <name type="scientific">mine drainage metagenome</name>
    <dbReference type="NCBI Taxonomy" id="410659"/>
    <lineage>
        <taxon>unclassified sequences</taxon>
        <taxon>metagenomes</taxon>
        <taxon>ecological metagenomes</taxon>
    </lineage>
</organism>
<comment type="caution">
    <text evidence="1">The sequence shown here is derived from an EMBL/GenBank/DDBJ whole genome shotgun (WGS) entry which is preliminary data.</text>
</comment>
<dbReference type="EMBL" id="AUZZ01000393">
    <property type="protein sequence ID" value="EQD68263.1"/>
    <property type="molecule type" value="Genomic_DNA"/>
</dbReference>
<accession>T1BI04</accession>
<protein>
    <submittedName>
        <fullName evidence="1">MULE transposase, conserved domain protein</fullName>
    </submittedName>
</protein>
<sequence length="395" mass="44213">PPRRHATLDEIGPSTGTVSLRREEFLLRAYALHRRGLPALRRSLETQGGYLLHVDGTETAGSPVVFVAWDEWSGLVLDARVLDTENADEIGAFFRDLEAALGRPQGLVSDMGTGILKAVRQVWPSLPLQLCHFHYVRDVGKDLFEKLEGEVRRQLLGTRVLARLGELAPGKPGDWVGSGARCAQELERLLSEAEPRWVRILQDHVLGPRERASRFPFELTYGRIAQHAWAVGPLAHELAMWNVGRNVLLRSLVAADRLLGKLAQDGAFTRLAYRVKTLTAAFSEYREALGVGRDVTGSDGEAASVAAAEGGRRVEAVLARWEGVAEGIDDEEVRQGVRQMREAWEKRKGNLFVEVRDLRGRLRTIERTNWRSEQGHREVRLAIRGGRGRVGRRRR</sequence>
<evidence type="ECO:0000313" key="1">
    <source>
        <dbReference type="EMBL" id="EQD68263.1"/>
    </source>
</evidence>
<name>T1BI04_9ZZZZ</name>
<reference evidence="1" key="2">
    <citation type="journal article" date="2014" name="ISME J.">
        <title>Microbial stratification in low pH oxic and suboxic macroscopic growths along an acid mine drainage.</title>
        <authorList>
            <person name="Mendez-Garcia C."/>
            <person name="Mesa V."/>
            <person name="Sprenger R.R."/>
            <person name="Richter M."/>
            <person name="Diez M.S."/>
            <person name="Solano J."/>
            <person name="Bargiela R."/>
            <person name="Golyshina O.V."/>
            <person name="Manteca A."/>
            <person name="Ramos J.L."/>
            <person name="Gallego J.R."/>
            <person name="Llorente I."/>
            <person name="Martins Dos Santos V.A."/>
            <person name="Jensen O.N."/>
            <person name="Pelaez A.I."/>
            <person name="Sanchez J."/>
            <person name="Ferrer M."/>
        </authorList>
    </citation>
    <scope>NUCLEOTIDE SEQUENCE</scope>
</reference>
<proteinExistence type="predicted"/>
<feature type="non-terminal residue" evidence="1">
    <location>
        <position position="1"/>
    </location>
</feature>